<gene>
    <name evidence="1" type="ORF">QAD02_010389</name>
</gene>
<comment type="caution">
    <text evidence="1">The sequence shown here is derived from an EMBL/GenBank/DDBJ whole genome shotgun (WGS) entry which is preliminary data.</text>
</comment>
<accession>A0ACC2NDK3</accession>
<evidence type="ECO:0000313" key="2">
    <source>
        <dbReference type="Proteomes" id="UP001239111"/>
    </source>
</evidence>
<reference evidence="1" key="1">
    <citation type="submission" date="2023-04" db="EMBL/GenBank/DDBJ databases">
        <title>A chromosome-level genome assembly of the parasitoid wasp Eretmocerus hayati.</title>
        <authorList>
            <person name="Zhong Y."/>
            <person name="Liu S."/>
            <person name="Liu Y."/>
        </authorList>
    </citation>
    <scope>NUCLEOTIDE SEQUENCE</scope>
    <source>
        <strain evidence="1">ZJU_SS_LIU_2023</strain>
    </source>
</reference>
<protein>
    <submittedName>
        <fullName evidence="1">Uncharacterized protein</fullName>
    </submittedName>
</protein>
<dbReference type="Proteomes" id="UP001239111">
    <property type="component" value="Chromosome 4"/>
</dbReference>
<organism evidence="1 2">
    <name type="scientific">Eretmocerus hayati</name>
    <dbReference type="NCBI Taxonomy" id="131215"/>
    <lineage>
        <taxon>Eukaryota</taxon>
        <taxon>Metazoa</taxon>
        <taxon>Ecdysozoa</taxon>
        <taxon>Arthropoda</taxon>
        <taxon>Hexapoda</taxon>
        <taxon>Insecta</taxon>
        <taxon>Pterygota</taxon>
        <taxon>Neoptera</taxon>
        <taxon>Endopterygota</taxon>
        <taxon>Hymenoptera</taxon>
        <taxon>Apocrita</taxon>
        <taxon>Proctotrupomorpha</taxon>
        <taxon>Chalcidoidea</taxon>
        <taxon>Aphelinidae</taxon>
        <taxon>Aphelininae</taxon>
        <taxon>Eretmocerus</taxon>
    </lineage>
</organism>
<keyword evidence="2" id="KW-1185">Reference proteome</keyword>
<name>A0ACC2NDK3_9HYME</name>
<proteinExistence type="predicted"/>
<dbReference type="EMBL" id="CM056744">
    <property type="protein sequence ID" value="KAJ8668726.1"/>
    <property type="molecule type" value="Genomic_DNA"/>
</dbReference>
<evidence type="ECO:0000313" key="1">
    <source>
        <dbReference type="EMBL" id="KAJ8668726.1"/>
    </source>
</evidence>
<sequence>MDLDGADQRKKSSSQEERLPNVANPTGSYCQVKPPVAPANGPSGSGGGSSSSQMSSMREELLVKWGGINSLYREEESLMQDIRSHLQEMNNIAKTVNNTPKGVRAELGDLNLNVKRLIGVQKQGESLRREFGAILRSVARGIDHTPSGNADVSGTASNGQCTPSGSNKRKKSSPPSENDKEKRRPKRKDLRLRVQRSDQTPQGLFAPSSQPATPFSRKGSVSGNVATDSEMEWETQRRRARPKKEKKSKRKADRIRVRPDAIVVKQKAGNATYAETLKLIKSKVDGTFAGDKFNKVRQTKSGELLIELQKGAKVAEVRQTIASSLGEDMRLKSATGQLGQLTCRLQEIRARATIASTNIDYPNSCSLPKSIKVANTGFGKPCIRYPRTAEFDQRYHLSGPLWRGSVYKLIWRELLVYLFAYYVLNFTYRYALDTEQQKLFEKIRYYFGNSSESIPMSFVLGFYVSLVVKRWWEQYKLLPWPDNLALFISAAIPGNDERGRLMRRNIVRYAVLAYVITLQRISLRVKRRFPSLQHIVDVGLMMESEKKIFEMMDKKAAMSKYWMPLVWATNIINRARKEQLITSDHVVQTLLVELSDIRKKLGGLIGYDTVCVPLVYTQVVTLSLYAYFFSALLGRQFISQSEPTAGGKYEDPDMYFPFFTTLQFCFYVGWLKVAEVLINPFGEDDDDIELNWLIDRHIKAGYMIVDEMHEEHPELLKDQYWDEVVPKDLPYTVASEHYRREEPKGSAEHYKVKQSDALYANVFLSSHVQSHGGPGGHGGSHGPGHRGPKGLHMQDDVYADYESVDTPLVERRKNWLQRQITRMGSVRSSSTTYSSGGAGFFSRNRHNSVYSSPENGMGLPNGANGGVIVAGLPGQQQHSSKTSFYDRFRRKSIQSRQARRDSAGTLPRLSSVPVSLKNRPRIPTPDVSKEISEREQRLALSASNAASIGAAVVGMLPPPPSYQQTTAPTTTTTTTMGNPTSGSGFATAADLAHPDAPAVLQVVVSGSSPGLVLSPIQEKTELQGAAMGSPVAVAAAAHLAQAVLPQGLKPGTGFSPGGATTTTTTVALPVTMSQLSRLLPGITTTAAPLLANGHVQLCVSPVVATTHPAYQHQHQQQQLATLTELASASSTGSDEEPQSNHLSSSTQQTSTNDSYRGRSPILVDPGKLDLMASLPHVDFKQPNYALQAREHRAARSEAAAKGRRSTSLPGPSLLQHQQDHLEQQARDDRSMSLPLSLSKSQGPLPPLKPRAVSVSGPPPDAHTASTLEQALLHEQQQQQQQPRPRSGSLERAPPPPIRKISSPLLPSASKRGEVYV</sequence>